<reference evidence="2 3" key="1">
    <citation type="submission" date="2024-04" db="EMBL/GenBank/DDBJ databases">
        <authorList>
            <consortium name="Genoscope - CEA"/>
            <person name="William W."/>
        </authorList>
    </citation>
    <scope>NUCLEOTIDE SEQUENCE [LARGE SCALE GENOMIC DNA]</scope>
</reference>
<dbReference type="Proteomes" id="UP001497497">
    <property type="component" value="Unassembled WGS sequence"/>
</dbReference>
<keyword evidence="3" id="KW-1185">Reference proteome</keyword>
<name>A0AAV2HCT2_LYMST</name>
<dbReference type="AlphaFoldDB" id="A0AAV2HCT2"/>
<feature type="non-terminal residue" evidence="2">
    <location>
        <position position="1"/>
    </location>
</feature>
<dbReference type="InterPro" id="IPR002859">
    <property type="entry name" value="PKD/REJ-like"/>
</dbReference>
<proteinExistence type="predicted"/>
<protein>
    <recommendedName>
        <fullName evidence="1">PKD/REJ-like domain-containing protein</fullName>
    </recommendedName>
</protein>
<feature type="non-terminal residue" evidence="2">
    <location>
        <position position="140"/>
    </location>
</feature>
<dbReference type="EMBL" id="CAXITT010000093">
    <property type="protein sequence ID" value="CAL1531588.1"/>
    <property type="molecule type" value="Genomic_DNA"/>
</dbReference>
<evidence type="ECO:0000259" key="1">
    <source>
        <dbReference type="Pfam" id="PF02010"/>
    </source>
</evidence>
<feature type="domain" description="PKD/REJ-like" evidence="1">
    <location>
        <begin position="9"/>
        <end position="129"/>
    </location>
</feature>
<dbReference type="Pfam" id="PF02010">
    <property type="entry name" value="REJ"/>
    <property type="match status" value="1"/>
</dbReference>
<organism evidence="2 3">
    <name type="scientific">Lymnaea stagnalis</name>
    <name type="common">Great pond snail</name>
    <name type="synonym">Helix stagnalis</name>
    <dbReference type="NCBI Taxonomy" id="6523"/>
    <lineage>
        <taxon>Eukaryota</taxon>
        <taxon>Metazoa</taxon>
        <taxon>Spiralia</taxon>
        <taxon>Lophotrochozoa</taxon>
        <taxon>Mollusca</taxon>
        <taxon>Gastropoda</taxon>
        <taxon>Heterobranchia</taxon>
        <taxon>Euthyneura</taxon>
        <taxon>Panpulmonata</taxon>
        <taxon>Hygrophila</taxon>
        <taxon>Lymnaeoidea</taxon>
        <taxon>Lymnaeidae</taxon>
        <taxon>Lymnaea</taxon>
    </lineage>
</organism>
<evidence type="ECO:0000313" key="3">
    <source>
        <dbReference type="Proteomes" id="UP001497497"/>
    </source>
</evidence>
<comment type="caution">
    <text evidence="2">The sequence shown here is derived from an EMBL/GenBank/DDBJ whole genome shotgun (WGS) entry which is preliminary data.</text>
</comment>
<accession>A0AAV2HCT2</accession>
<sequence length="140" mass="15125">FPEAKAVKSVFTNLKPYGGNCSVEPLEGITTVTNFTFKLLGWKDEGANPYRNPLIDSSAGLQYEVYQETAVGTQIVYSRGNSISEGIFLSECVGSGGICNMTVFVIDIYKAKTTCFFTVKVAGVPLTLSNNSSQTNENVD</sequence>
<gene>
    <name evidence="2" type="ORF">GSLYS_00005683001</name>
</gene>
<evidence type="ECO:0000313" key="2">
    <source>
        <dbReference type="EMBL" id="CAL1531588.1"/>
    </source>
</evidence>